<gene>
    <name evidence="1" type="ORF">HMPREF1313_0871</name>
</gene>
<organism evidence="1 2">
    <name type="scientific">Bifidobacterium longum subsp. longum 1-6B</name>
    <dbReference type="NCBI Taxonomy" id="1161744"/>
    <lineage>
        <taxon>Bacteria</taxon>
        <taxon>Bacillati</taxon>
        <taxon>Actinomycetota</taxon>
        <taxon>Actinomycetes</taxon>
        <taxon>Bifidobacteriales</taxon>
        <taxon>Bifidobacteriaceae</taxon>
        <taxon>Bifidobacterium</taxon>
    </lineage>
</organism>
<dbReference type="AlphaFoldDB" id="A0AA87IDU6"/>
<reference evidence="1 2" key="1">
    <citation type="journal article" date="2013" name="Genome Announc.">
        <title>Draft Genome Sequences of Two Pairs of Human Intestinal Bifidobacterium longum subsp. longum Strains, 44B and 1-6B and 35B and 2-2B, Consecutively Isolated from Two Children after a 5-Year Time Period.</title>
        <authorList>
            <person name="Shkoporov A.N."/>
            <person name="Efimov B.A."/>
            <person name="Khokhlova E.V."/>
            <person name="Chaplin A.V."/>
            <person name="Kafarskaya L.I."/>
            <person name="Durkin A.S."/>
            <person name="McCorrison J."/>
            <person name="Torralba M."/>
            <person name="Gillis M."/>
            <person name="Sutton G."/>
            <person name="Weibel D.B."/>
            <person name="Nelson K.E."/>
            <person name="Smeianov V.V."/>
        </authorList>
    </citation>
    <scope>NUCLEOTIDE SEQUENCE [LARGE SCALE GENOMIC DNA]</scope>
    <source>
        <strain evidence="1 2">1-6B</strain>
    </source>
</reference>
<accession>A0AA87IDU6</accession>
<name>A0AA87IDU6_BIFLL</name>
<evidence type="ECO:0000313" key="1">
    <source>
        <dbReference type="EMBL" id="EIJ21995.1"/>
    </source>
</evidence>
<proteinExistence type="predicted"/>
<protein>
    <submittedName>
        <fullName evidence="1">Uncharacterized protein</fullName>
    </submittedName>
</protein>
<dbReference type="EMBL" id="AJTF01000163">
    <property type="protein sequence ID" value="EIJ21995.1"/>
    <property type="molecule type" value="Genomic_DNA"/>
</dbReference>
<comment type="caution">
    <text evidence="1">The sequence shown here is derived from an EMBL/GenBank/DDBJ whole genome shotgun (WGS) entry which is preliminary data.</text>
</comment>
<sequence>MKFLNEAEAGHKSYVTIDFVPSSRSSAQKRSVVHHPADIIGIMPQRVNVSASASSSA</sequence>
<evidence type="ECO:0000313" key="2">
    <source>
        <dbReference type="Proteomes" id="UP000006410"/>
    </source>
</evidence>
<dbReference type="Proteomes" id="UP000006410">
    <property type="component" value="Unassembled WGS sequence"/>
</dbReference>